<organism evidence="4 5">
    <name type="scientific">Endocarpon pusillum</name>
    <dbReference type="NCBI Taxonomy" id="364733"/>
    <lineage>
        <taxon>Eukaryota</taxon>
        <taxon>Fungi</taxon>
        <taxon>Dikarya</taxon>
        <taxon>Ascomycota</taxon>
        <taxon>Pezizomycotina</taxon>
        <taxon>Eurotiomycetes</taxon>
        <taxon>Chaetothyriomycetidae</taxon>
        <taxon>Verrucariales</taxon>
        <taxon>Verrucariaceae</taxon>
        <taxon>Endocarpon</taxon>
    </lineage>
</organism>
<gene>
    <name evidence="4" type="ORF">GJ744_005275</name>
</gene>
<accession>A0A8H7DYG2</accession>
<evidence type="ECO:0000256" key="2">
    <source>
        <dbReference type="SAM" id="Phobius"/>
    </source>
</evidence>
<evidence type="ECO:0000313" key="5">
    <source>
        <dbReference type="Proteomes" id="UP000606974"/>
    </source>
</evidence>
<comment type="caution">
    <text evidence="4">The sequence shown here is derived from an EMBL/GenBank/DDBJ whole genome shotgun (WGS) entry which is preliminary data.</text>
</comment>
<name>A0A8H7DYG2_9EURO</name>
<feature type="chain" id="PRO_5034172872" description="MARVEL domain-containing protein" evidence="3">
    <location>
        <begin position="32"/>
        <end position="200"/>
    </location>
</feature>
<evidence type="ECO:0000256" key="3">
    <source>
        <dbReference type="SAM" id="SignalP"/>
    </source>
</evidence>
<protein>
    <recommendedName>
        <fullName evidence="6">MARVEL domain-containing protein</fullName>
    </recommendedName>
</protein>
<reference evidence="4" key="1">
    <citation type="submission" date="2020-02" db="EMBL/GenBank/DDBJ databases">
        <authorList>
            <person name="Palmer J.M."/>
        </authorList>
    </citation>
    <scope>NUCLEOTIDE SEQUENCE</scope>
    <source>
        <strain evidence="4">EPUS1.4</strain>
        <tissue evidence="4">Thallus</tissue>
    </source>
</reference>
<evidence type="ECO:0000313" key="4">
    <source>
        <dbReference type="EMBL" id="KAF7502662.1"/>
    </source>
</evidence>
<sequence length="200" mass="21630">MANQYNSRPIYSLRRCFLILAILSFLLNALAATGSGPGSAVWIFHILLTLCSAVLCIYDLVRYALAKARDPETKPVWPSKKILAGDAVLAAVFGWWYGFSGLNLTKPPALIAPLAEDDVSPETAGQDENPDEQGMEHPERLGGGSEGKKAKKIGEKGRFRQGRVGLRGLETIPAQLAAYESRIVMRAISSESKSSISPVT</sequence>
<keyword evidence="3" id="KW-0732">Signal</keyword>
<dbReference type="EMBL" id="JAACFV010000229">
    <property type="protein sequence ID" value="KAF7502662.1"/>
    <property type="molecule type" value="Genomic_DNA"/>
</dbReference>
<evidence type="ECO:0000256" key="1">
    <source>
        <dbReference type="SAM" id="MobiDB-lite"/>
    </source>
</evidence>
<feature type="transmembrane region" description="Helical" evidence="2">
    <location>
        <begin position="82"/>
        <end position="99"/>
    </location>
</feature>
<feature type="transmembrane region" description="Helical" evidence="2">
    <location>
        <begin position="41"/>
        <end position="61"/>
    </location>
</feature>
<keyword evidence="2" id="KW-0812">Transmembrane</keyword>
<evidence type="ECO:0008006" key="6">
    <source>
        <dbReference type="Google" id="ProtNLM"/>
    </source>
</evidence>
<dbReference type="AlphaFoldDB" id="A0A8H7DYG2"/>
<feature type="region of interest" description="Disordered" evidence="1">
    <location>
        <begin position="118"/>
        <end position="156"/>
    </location>
</feature>
<keyword evidence="2" id="KW-0472">Membrane</keyword>
<proteinExistence type="predicted"/>
<keyword evidence="2" id="KW-1133">Transmembrane helix</keyword>
<dbReference type="Proteomes" id="UP000606974">
    <property type="component" value="Unassembled WGS sequence"/>
</dbReference>
<feature type="compositionally biased region" description="Basic and acidic residues" evidence="1">
    <location>
        <begin position="134"/>
        <end position="156"/>
    </location>
</feature>
<keyword evidence="5" id="KW-1185">Reference proteome</keyword>
<feature type="signal peptide" evidence="3">
    <location>
        <begin position="1"/>
        <end position="31"/>
    </location>
</feature>